<organism evidence="2">
    <name type="scientific">Opuntia streptacantha</name>
    <name type="common">Prickly pear cactus</name>
    <name type="synonym">Opuntia cardona</name>
    <dbReference type="NCBI Taxonomy" id="393608"/>
    <lineage>
        <taxon>Eukaryota</taxon>
        <taxon>Viridiplantae</taxon>
        <taxon>Streptophyta</taxon>
        <taxon>Embryophyta</taxon>
        <taxon>Tracheophyta</taxon>
        <taxon>Spermatophyta</taxon>
        <taxon>Magnoliopsida</taxon>
        <taxon>eudicotyledons</taxon>
        <taxon>Gunneridae</taxon>
        <taxon>Pentapetalae</taxon>
        <taxon>Caryophyllales</taxon>
        <taxon>Cactineae</taxon>
        <taxon>Cactaceae</taxon>
        <taxon>Opuntioideae</taxon>
        <taxon>Opuntia</taxon>
    </lineage>
</organism>
<keyword evidence="1" id="KW-0732">Signal</keyword>
<evidence type="ECO:0000256" key="1">
    <source>
        <dbReference type="SAM" id="SignalP"/>
    </source>
</evidence>
<reference evidence="2" key="2">
    <citation type="submission" date="2020-07" db="EMBL/GenBank/DDBJ databases">
        <authorList>
            <person name="Vera ALvarez R."/>
            <person name="Arias-Moreno D.M."/>
            <person name="Jimenez-Jacinto V."/>
            <person name="Jimenez-Bremont J.F."/>
            <person name="Swaminathan K."/>
            <person name="Moose S.P."/>
            <person name="Guerrero-Gonzalez M.L."/>
            <person name="Marino-Ramirez L."/>
            <person name="Landsman D."/>
            <person name="Rodriguez-Kessler M."/>
            <person name="Delgado-Sanchez P."/>
        </authorList>
    </citation>
    <scope>NUCLEOTIDE SEQUENCE</scope>
    <source>
        <tissue evidence="2">Cladode</tissue>
    </source>
</reference>
<dbReference type="PROSITE" id="PS51257">
    <property type="entry name" value="PROKAR_LIPOPROTEIN"/>
    <property type="match status" value="1"/>
</dbReference>
<accession>A0A7C9D4J1</accession>
<feature type="chain" id="PRO_5036201203" description="TNFR-Cys domain-containing protein" evidence="1">
    <location>
        <begin position="29"/>
        <end position="102"/>
    </location>
</feature>
<evidence type="ECO:0008006" key="3">
    <source>
        <dbReference type="Google" id="ProtNLM"/>
    </source>
</evidence>
<feature type="signal peptide" evidence="1">
    <location>
        <begin position="1"/>
        <end position="28"/>
    </location>
</feature>
<proteinExistence type="predicted"/>
<name>A0A7C9D4J1_OPUST</name>
<evidence type="ECO:0000313" key="2">
    <source>
        <dbReference type="EMBL" id="MBA4632887.1"/>
    </source>
</evidence>
<dbReference type="EMBL" id="GISG01084730">
    <property type="protein sequence ID" value="MBA4632887.1"/>
    <property type="molecule type" value="Transcribed_RNA"/>
</dbReference>
<protein>
    <recommendedName>
        <fullName evidence="3">TNFR-Cys domain-containing protein</fullName>
    </recommendedName>
</protein>
<dbReference type="EMBL" id="GISG01002969">
    <property type="protein sequence ID" value="MBA4614598.1"/>
    <property type="molecule type" value="Transcribed_RNA"/>
</dbReference>
<dbReference type="AlphaFoldDB" id="A0A7C9D4J1"/>
<sequence>MSQKQLKLPSLLLLTFVLLISWSLMTSACSDDDTATDCKGCILNRMKYDCPSCVRPLRCMAKCLWAGTPRIKCTKKCDCNKGYPRLSDCKKCMSKCKCSCTS</sequence>
<reference evidence="2" key="1">
    <citation type="journal article" date="2013" name="J. Plant Res.">
        <title>Effect of fungi and light on seed germination of three Opuntia species from semiarid lands of central Mexico.</title>
        <authorList>
            <person name="Delgado-Sanchez P."/>
            <person name="Jimenez-Bremont J.F."/>
            <person name="Guerrero-Gonzalez Mde L."/>
            <person name="Flores J."/>
        </authorList>
    </citation>
    <scope>NUCLEOTIDE SEQUENCE</scope>
    <source>
        <tissue evidence="2">Cladode</tissue>
    </source>
</reference>